<dbReference type="EMBL" id="AEAI01001274">
    <property type="protein sequence ID" value="EGH45392.1"/>
    <property type="molecule type" value="Genomic_DNA"/>
</dbReference>
<evidence type="ECO:0000313" key="2">
    <source>
        <dbReference type="Proteomes" id="UP000004986"/>
    </source>
</evidence>
<dbReference type="PATRIC" id="fig|629263.4.peg.4045"/>
<keyword evidence="2" id="KW-1185">Reference proteome</keyword>
<name>F3GE92_PSESJ</name>
<protein>
    <submittedName>
        <fullName evidence="1">Uncharacterized protein</fullName>
    </submittedName>
</protein>
<dbReference type="BioCyc" id="PSYR629263:G11X0-4850-MONOMER"/>
<proteinExistence type="predicted"/>
<dbReference type="AlphaFoldDB" id="F3GE92"/>
<gene>
    <name evidence="1" type="ORF">PSYPI_24954</name>
</gene>
<organism evidence="1 2">
    <name type="scientific">Pseudomonas syringae pv. pisi str. 1704B</name>
    <dbReference type="NCBI Taxonomy" id="629263"/>
    <lineage>
        <taxon>Bacteria</taxon>
        <taxon>Pseudomonadati</taxon>
        <taxon>Pseudomonadota</taxon>
        <taxon>Gammaproteobacteria</taxon>
        <taxon>Pseudomonadales</taxon>
        <taxon>Pseudomonadaceae</taxon>
        <taxon>Pseudomonas</taxon>
        <taxon>Pseudomonas syringae</taxon>
    </lineage>
</organism>
<sequence length="58" mass="6033">MALLALLARQVRMQQLDDALAPGHRRARAMAARGVAAGERRAGRAGGRLGWGGLPLSG</sequence>
<reference evidence="1 2" key="1">
    <citation type="journal article" date="2011" name="PLoS Pathog.">
        <title>Dynamic evolution of pathogenicity revealed by sequencing and comparative genomics of 19 Pseudomonas syringae isolates.</title>
        <authorList>
            <person name="Baltrus D.A."/>
            <person name="Nishimura M.T."/>
            <person name="Romanchuk A."/>
            <person name="Chang J.H."/>
            <person name="Mukhtar M.S."/>
            <person name="Cherkis K."/>
            <person name="Roach J."/>
            <person name="Grant S.R."/>
            <person name="Jones C.D."/>
            <person name="Dangl J.L."/>
        </authorList>
    </citation>
    <scope>NUCLEOTIDE SEQUENCE [LARGE SCALE GENOMIC DNA]</scope>
    <source>
        <strain evidence="1 2">1704B</strain>
    </source>
</reference>
<accession>F3GE92</accession>
<dbReference type="Proteomes" id="UP000004986">
    <property type="component" value="Unassembled WGS sequence"/>
</dbReference>
<comment type="caution">
    <text evidence="1">The sequence shown here is derived from an EMBL/GenBank/DDBJ whole genome shotgun (WGS) entry which is preliminary data.</text>
</comment>
<dbReference type="HOGENOM" id="CLU_2975990_0_0_6"/>
<evidence type="ECO:0000313" key="1">
    <source>
        <dbReference type="EMBL" id="EGH45392.1"/>
    </source>
</evidence>